<dbReference type="RefSeq" id="XP_029231089.1">
    <property type="nucleotide sequence ID" value="XM_029368785.1"/>
</dbReference>
<dbReference type="AlphaFoldDB" id="A0A3R7NRD3"/>
<sequence length="161" mass="17267">MAERPCILVAGVTLSQAARCYTPLDAPLQITLEYSVLRPIVNPAWAVAFEADISYRRLLVPLLPPSPCSECGCAVNAAAGSLQHTPSDGVATLHPGAPYRLDARLDSLAPSTVEEKYMLQVGMLRLMLFSGGAEVGAVNFVVQVKKSEDGELMRLIMNPTL</sequence>
<dbReference type="OrthoDB" id="241057at2759"/>
<organism evidence="1 2">
    <name type="scientific">Trypanosoma conorhini</name>
    <dbReference type="NCBI Taxonomy" id="83891"/>
    <lineage>
        <taxon>Eukaryota</taxon>
        <taxon>Discoba</taxon>
        <taxon>Euglenozoa</taxon>
        <taxon>Kinetoplastea</taxon>
        <taxon>Metakinetoplastina</taxon>
        <taxon>Trypanosomatida</taxon>
        <taxon>Trypanosomatidae</taxon>
        <taxon>Trypanosoma</taxon>
    </lineage>
</organism>
<dbReference type="Proteomes" id="UP000284403">
    <property type="component" value="Unassembled WGS sequence"/>
</dbReference>
<evidence type="ECO:0000313" key="1">
    <source>
        <dbReference type="EMBL" id="RNF25883.1"/>
    </source>
</evidence>
<keyword evidence="2" id="KW-1185">Reference proteome</keyword>
<dbReference type="EMBL" id="MKKU01000067">
    <property type="protein sequence ID" value="RNF25883.1"/>
    <property type="molecule type" value="Genomic_DNA"/>
</dbReference>
<gene>
    <name evidence="1" type="ORF">Tco025E_01849</name>
</gene>
<protein>
    <submittedName>
        <fullName evidence="1">Uncharacterized protein</fullName>
    </submittedName>
</protein>
<comment type="caution">
    <text evidence="1">The sequence shown here is derived from an EMBL/GenBank/DDBJ whole genome shotgun (WGS) entry which is preliminary data.</text>
</comment>
<accession>A0A3R7NRD3</accession>
<reference evidence="1 2" key="1">
    <citation type="journal article" date="2018" name="BMC Genomics">
        <title>Genomic comparison of Trypanosoma conorhini and Trypanosoma rangeli to Trypanosoma cruzi strains of high and low virulence.</title>
        <authorList>
            <person name="Bradwell K.R."/>
            <person name="Koparde V.N."/>
            <person name="Matveyev A.V."/>
            <person name="Serrano M.G."/>
            <person name="Alves J.M."/>
            <person name="Parikh H."/>
            <person name="Huang B."/>
            <person name="Lee V."/>
            <person name="Espinosa-Alvarez O."/>
            <person name="Ortiz P.A."/>
            <person name="Costa-Martins A.G."/>
            <person name="Teixeira M.M."/>
            <person name="Buck G.A."/>
        </authorList>
    </citation>
    <scope>NUCLEOTIDE SEQUENCE [LARGE SCALE GENOMIC DNA]</scope>
    <source>
        <strain evidence="1 2">025E</strain>
    </source>
</reference>
<evidence type="ECO:0000313" key="2">
    <source>
        <dbReference type="Proteomes" id="UP000284403"/>
    </source>
</evidence>
<dbReference type="GeneID" id="40315460"/>
<name>A0A3R7NRD3_9TRYP</name>
<proteinExistence type="predicted"/>